<dbReference type="EMBL" id="LR812090">
    <property type="protein sequence ID" value="CAB9494302.1"/>
    <property type="molecule type" value="Genomic_DNA"/>
</dbReference>
<keyword evidence="1" id="KW-0732">Signal</keyword>
<dbReference type="Proteomes" id="UP000509458">
    <property type="component" value="Chromosome"/>
</dbReference>
<feature type="chain" id="PRO_5029750472" evidence="1">
    <location>
        <begin position="25"/>
        <end position="470"/>
    </location>
</feature>
<proteinExistence type="predicted"/>
<evidence type="ECO:0000256" key="1">
    <source>
        <dbReference type="SAM" id="SignalP"/>
    </source>
</evidence>
<dbReference type="AlphaFoldDB" id="A0A6T9Y0S6"/>
<dbReference type="NCBIfam" id="NF038133">
    <property type="entry name" value="choice_anch_L"/>
    <property type="match status" value="1"/>
</dbReference>
<organism evidence="2 3">
    <name type="scientific">Alteromonas macleodii</name>
    <name type="common">Pseudoalteromonas macleodii</name>
    <dbReference type="NCBI Taxonomy" id="28108"/>
    <lineage>
        <taxon>Bacteria</taxon>
        <taxon>Pseudomonadati</taxon>
        <taxon>Pseudomonadota</taxon>
        <taxon>Gammaproteobacteria</taxon>
        <taxon>Alteromonadales</taxon>
        <taxon>Alteromonadaceae</taxon>
        <taxon>Alteromonas/Salinimonas group</taxon>
        <taxon>Alteromonas</taxon>
    </lineage>
</organism>
<protein>
    <submittedName>
        <fullName evidence="2">PEP-CTERM sorting domain-containing protein</fullName>
    </submittedName>
</protein>
<sequence>MIKVLSKASAFGVAIALGASPVSAIVITETQDALSLANALLVPDSSITINSASLIGGAFGNEFCDGNDCEVLIPSSIDVINAASTIPSQPALGQAGIFSNASGTYNLPAAGGIVFSTGNVTDAQDSASTQNFISGGNGNSATSIQNELLEPLTGISAHFDPVQLDISFTVDGDQASTITFFGAFGSEEFPDFVGDTFIDGFGLYVNGENVAGALTSDAEIGDSLAPININHPDFVEMPGTALNGVLAPNGNPLLRFDVPVLPGDNTFTLLLADAGDSSHDSVMYLASFGELGESEFTPILPDLSNPTNDDGEFVFELPEVEAEETIWFDPDVASGYVYTSNLAIASVTAPSLATVPDPDGYILEFTSGNTLQQFTLNAGETFDFGLNGFDDVFDFSILGINLDLALDPTNPQAFVTGVSFAESGDLSFTQAPIITFVPDDPVNSVPAPSSVFMWGISLLGLLITRRKLKK</sequence>
<name>A0A6T9Y0S6_ALTMA</name>
<reference evidence="2 3" key="1">
    <citation type="submission" date="2020-06" db="EMBL/GenBank/DDBJ databases">
        <authorList>
            <person name="Duchaud E."/>
        </authorList>
    </citation>
    <scope>NUCLEOTIDE SEQUENCE [LARGE SCALE GENOMIC DNA]</scope>
    <source>
        <strain evidence="2">Alteromonas fortis</strain>
    </source>
</reference>
<evidence type="ECO:0000313" key="2">
    <source>
        <dbReference type="EMBL" id="CAB9494302.1"/>
    </source>
</evidence>
<dbReference type="InterPro" id="IPR049804">
    <property type="entry name" value="Choice_anch_L"/>
</dbReference>
<accession>A0A6T9Y0S6</accession>
<gene>
    <name evidence="2" type="ORF">ALFOR1_31272</name>
</gene>
<evidence type="ECO:0000313" key="3">
    <source>
        <dbReference type="Proteomes" id="UP000509458"/>
    </source>
</evidence>
<dbReference type="RefSeq" id="WP_179983689.1">
    <property type="nucleotide sequence ID" value="NZ_LR812090.1"/>
</dbReference>
<feature type="signal peptide" evidence="1">
    <location>
        <begin position="1"/>
        <end position="24"/>
    </location>
</feature>